<dbReference type="InterPro" id="IPR001900">
    <property type="entry name" value="RNase_II/R"/>
</dbReference>
<evidence type="ECO:0000259" key="1">
    <source>
        <dbReference type="SMART" id="SM00955"/>
    </source>
</evidence>
<protein>
    <recommendedName>
        <fullName evidence="1">RNB domain-containing protein</fullName>
    </recommendedName>
</protein>
<proteinExistence type="predicted"/>
<dbReference type="SMART" id="SM00955">
    <property type="entry name" value="RNB"/>
    <property type="match status" value="1"/>
</dbReference>
<dbReference type="STRING" id="34508.A0A4U5MSV8"/>
<name>A0A4U5MSV8_STECR</name>
<dbReference type="GO" id="GO:0000932">
    <property type="term" value="C:P-body"/>
    <property type="evidence" value="ECO:0007669"/>
    <property type="project" value="TreeGrafter"/>
</dbReference>
<reference evidence="2 3" key="2">
    <citation type="journal article" date="2019" name="G3 (Bethesda)">
        <title>Hybrid Assembly of the Genome of the Entomopathogenic Nematode Steinernema carpocapsae Identifies the X-Chromosome.</title>
        <authorList>
            <person name="Serra L."/>
            <person name="Macchietto M."/>
            <person name="Macias-Munoz A."/>
            <person name="McGill C.J."/>
            <person name="Rodriguez I.M."/>
            <person name="Rodriguez B."/>
            <person name="Murad R."/>
            <person name="Mortazavi A."/>
        </authorList>
    </citation>
    <scope>NUCLEOTIDE SEQUENCE [LARGE SCALE GENOMIC DNA]</scope>
    <source>
        <strain evidence="2 3">ALL</strain>
    </source>
</reference>
<dbReference type="EMBL" id="AZBU02000006">
    <property type="protein sequence ID" value="TKR72826.1"/>
    <property type="molecule type" value="Genomic_DNA"/>
</dbReference>
<evidence type="ECO:0000313" key="2">
    <source>
        <dbReference type="EMBL" id="TKR72826.1"/>
    </source>
</evidence>
<dbReference type="GO" id="GO:0006402">
    <property type="term" value="P:mRNA catabolic process"/>
    <property type="evidence" value="ECO:0007669"/>
    <property type="project" value="TreeGrafter"/>
</dbReference>
<dbReference type="SUPFAM" id="SSF50249">
    <property type="entry name" value="Nucleic acid-binding proteins"/>
    <property type="match status" value="1"/>
</dbReference>
<dbReference type="GO" id="GO:0010587">
    <property type="term" value="P:miRNA catabolic process"/>
    <property type="evidence" value="ECO:0007669"/>
    <property type="project" value="TreeGrafter"/>
</dbReference>
<keyword evidence="3" id="KW-1185">Reference proteome</keyword>
<organism evidence="2 3">
    <name type="scientific">Steinernema carpocapsae</name>
    <name type="common">Entomopathogenic nematode</name>
    <dbReference type="NCBI Taxonomy" id="34508"/>
    <lineage>
        <taxon>Eukaryota</taxon>
        <taxon>Metazoa</taxon>
        <taxon>Ecdysozoa</taxon>
        <taxon>Nematoda</taxon>
        <taxon>Chromadorea</taxon>
        <taxon>Rhabditida</taxon>
        <taxon>Tylenchina</taxon>
        <taxon>Panagrolaimomorpha</taxon>
        <taxon>Strongyloidoidea</taxon>
        <taxon>Steinernematidae</taxon>
        <taxon>Steinernema</taxon>
    </lineage>
</organism>
<dbReference type="GO" id="GO:0000175">
    <property type="term" value="F:3'-5'-RNA exonuclease activity"/>
    <property type="evidence" value="ECO:0007669"/>
    <property type="project" value="TreeGrafter"/>
</dbReference>
<dbReference type="Proteomes" id="UP000298663">
    <property type="component" value="Unassembled WGS sequence"/>
</dbReference>
<feature type="domain" description="RNB" evidence="1">
    <location>
        <begin position="78"/>
        <end position="367"/>
    </location>
</feature>
<dbReference type="PANTHER" id="PTHR23355">
    <property type="entry name" value="RIBONUCLEASE"/>
    <property type="match status" value="1"/>
</dbReference>
<accession>A0A4U5MSV8</accession>
<sequence>MSYSAERTVHEISFEEEYEKEEEEEMMEMEDLFPQEHILIGLGVLLVVGGVGLACCCRLNVHSDSVNEAVVDISKEEPKKCQDIIVFTIDPKTARDLDDALNVKKVENGWEVGVHVADVSHFVNEGSMMDTWARYRTTSDPNAASNPLLKALQPGVERLTFTVIWRLDKNCKIIDSKTSFCRSIMKSCAKLSYEDAQAIIDGNSEHVLPEIQGPFYPEDVKKGVLALYEISKLLKQNRIDNGALRLDGPKMRFNLDEEGKPTEVTIYERKEANLAFLRRHEQPKQLVLDSIVKMLSRMGIQVDASCSKSIANGLRKYEAERNTKNTVAQVLVHMLMKPMQLAKYFCAGSIESEEKYRHYALSVPLKPGRWPRLL</sequence>
<dbReference type="Pfam" id="PF00773">
    <property type="entry name" value="RNB"/>
    <property type="match status" value="1"/>
</dbReference>
<dbReference type="PANTHER" id="PTHR23355:SF9">
    <property type="entry name" value="DIS3-LIKE EXONUCLEASE 2"/>
    <property type="match status" value="1"/>
</dbReference>
<comment type="caution">
    <text evidence="2">The sequence shown here is derived from an EMBL/GenBank/DDBJ whole genome shotgun (WGS) entry which is preliminary data.</text>
</comment>
<dbReference type="AlphaFoldDB" id="A0A4U5MSV8"/>
<gene>
    <name evidence="2" type="ORF">L596_020221</name>
</gene>
<evidence type="ECO:0000313" key="3">
    <source>
        <dbReference type="Proteomes" id="UP000298663"/>
    </source>
</evidence>
<dbReference type="InterPro" id="IPR012340">
    <property type="entry name" value="NA-bd_OB-fold"/>
</dbReference>
<dbReference type="GO" id="GO:0003723">
    <property type="term" value="F:RNA binding"/>
    <property type="evidence" value="ECO:0007669"/>
    <property type="project" value="InterPro"/>
</dbReference>
<reference evidence="2 3" key="1">
    <citation type="journal article" date="2015" name="Genome Biol.">
        <title>Comparative genomics of Steinernema reveals deeply conserved gene regulatory networks.</title>
        <authorList>
            <person name="Dillman A.R."/>
            <person name="Macchietto M."/>
            <person name="Porter C.F."/>
            <person name="Rogers A."/>
            <person name="Williams B."/>
            <person name="Antoshechkin I."/>
            <person name="Lee M.M."/>
            <person name="Goodwin Z."/>
            <person name="Lu X."/>
            <person name="Lewis E.E."/>
            <person name="Goodrich-Blair H."/>
            <person name="Stock S.P."/>
            <person name="Adams B.J."/>
            <person name="Sternberg P.W."/>
            <person name="Mortazavi A."/>
        </authorList>
    </citation>
    <scope>NUCLEOTIDE SEQUENCE [LARGE SCALE GENOMIC DNA]</scope>
    <source>
        <strain evidence="2 3">ALL</strain>
    </source>
</reference>
<dbReference type="InterPro" id="IPR050180">
    <property type="entry name" value="RNR_Ribonuclease"/>
</dbReference>
<dbReference type="OrthoDB" id="372421at2759"/>